<dbReference type="SUPFAM" id="SSF50978">
    <property type="entry name" value="WD40 repeat-like"/>
    <property type="match status" value="1"/>
</dbReference>
<dbReference type="InterPro" id="IPR015943">
    <property type="entry name" value="WD40/YVTN_repeat-like_dom_sf"/>
</dbReference>
<dbReference type="Proteomes" id="UP001438707">
    <property type="component" value="Unassembled WGS sequence"/>
</dbReference>
<evidence type="ECO:0000256" key="2">
    <source>
        <dbReference type="ARBA" id="ARBA00022737"/>
    </source>
</evidence>
<dbReference type="AlphaFoldDB" id="A0AAW1RQ72"/>
<evidence type="ECO:0000313" key="4">
    <source>
        <dbReference type="EMBL" id="KAK9835705.1"/>
    </source>
</evidence>
<gene>
    <name evidence="4" type="ORF">WJX74_006335</name>
</gene>
<sequence length="384" mass="42229">MLPGGVQQPQANALRRGLCHFTTRQFCKTPTNPPGARQGLETVAQSKRPDRRCQTLVSSNAIREQKGKEAILCQRFKAHNAAVTALLVARDKGNKKEIITASLDKTLALWNLEADEDEQYSCTPGAMQEVVRIHPEGAPVFSLAQDDWARGEVLHQIFCGKQSRDVVAWDPPADALHDAVVLNGHTGWVRALATQGRWLYSAGCNHLHQWDMARSVPRHVRQVKMDKGDILDVAVSPHQVYIAGANGSIRSWNVDKKGELTHAAARDKAHKDRVTAIVWHKNFLYSVSYSGSLKMWDGNTLELVAHVSKAHEGGRIHCAAAGPDGFLYTGGDDKLVRRWNPADLTPAASEALFSHHYPVRALSAGPNEVLVSADAKGEVCMWTL</sequence>
<dbReference type="Gene3D" id="2.130.10.10">
    <property type="entry name" value="YVTN repeat-like/Quinoprotein amine dehydrogenase"/>
    <property type="match status" value="2"/>
</dbReference>
<keyword evidence="5" id="KW-1185">Reference proteome</keyword>
<evidence type="ECO:0000256" key="3">
    <source>
        <dbReference type="PROSITE-ProRule" id="PRU00221"/>
    </source>
</evidence>
<feature type="repeat" description="WD" evidence="3">
    <location>
        <begin position="76"/>
        <end position="120"/>
    </location>
</feature>
<dbReference type="InterPro" id="IPR019775">
    <property type="entry name" value="WD40_repeat_CS"/>
</dbReference>
<dbReference type="PROSITE" id="PS50082">
    <property type="entry name" value="WD_REPEATS_2"/>
    <property type="match status" value="3"/>
</dbReference>
<dbReference type="PANTHER" id="PTHR19848:SF8">
    <property type="entry name" value="F-BOX AND WD REPEAT DOMAIN CONTAINING 7"/>
    <property type="match status" value="1"/>
</dbReference>
<dbReference type="InterPro" id="IPR036322">
    <property type="entry name" value="WD40_repeat_dom_sf"/>
</dbReference>
<dbReference type="EMBL" id="JALJOS010000008">
    <property type="protein sequence ID" value="KAK9835705.1"/>
    <property type="molecule type" value="Genomic_DNA"/>
</dbReference>
<organism evidence="4 5">
    <name type="scientific">Apatococcus lobatus</name>
    <dbReference type="NCBI Taxonomy" id="904363"/>
    <lineage>
        <taxon>Eukaryota</taxon>
        <taxon>Viridiplantae</taxon>
        <taxon>Chlorophyta</taxon>
        <taxon>core chlorophytes</taxon>
        <taxon>Trebouxiophyceae</taxon>
        <taxon>Chlorellales</taxon>
        <taxon>Chlorellaceae</taxon>
        <taxon>Apatococcus</taxon>
    </lineage>
</organism>
<dbReference type="Pfam" id="PF00400">
    <property type="entry name" value="WD40"/>
    <property type="match status" value="4"/>
</dbReference>
<evidence type="ECO:0000256" key="1">
    <source>
        <dbReference type="ARBA" id="ARBA00022574"/>
    </source>
</evidence>
<accession>A0AAW1RQ72</accession>
<name>A0AAW1RQ72_9CHLO</name>
<feature type="repeat" description="WD" evidence="3">
    <location>
        <begin position="267"/>
        <end position="306"/>
    </location>
</feature>
<protein>
    <submittedName>
        <fullName evidence="4">Uncharacterized protein</fullName>
    </submittedName>
</protein>
<evidence type="ECO:0000313" key="5">
    <source>
        <dbReference type="Proteomes" id="UP001438707"/>
    </source>
</evidence>
<dbReference type="PANTHER" id="PTHR19848">
    <property type="entry name" value="WD40 REPEAT PROTEIN"/>
    <property type="match status" value="1"/>
</dbReference>
<dbReference type="PROSITE" id="PS00678">
    <property type="entry name" value="WD_REPEATS_1"/>
    <property type="match status" value="1"/>
</dbReference>
<proteinExistence type="predicted"/>
<feature type="repeat" description="WD" evidence="3">
    <location>
        <begin position="352"/>
        <end position="384"/>
    </location>
</feature>
<dbReference type="SMART" id="SM00320">
    <property type="entry name" value="WD40"/>
    <property type="match status" value="6"/>
</dbReference>
<keyword evidence="1 3" id="KW-0853">WD repeat</keyword>
<reference evidence="4 5" key="1">
    <citation type="journal article" date="2024" name="Nat. Commun.">
        <title>Phylogenomics reveals the evolutionary origins of lichenization in chlorophyte algae.</title>
        <authorList>
            <person name="Puginier C."/>
            <person name="Libourel C."/>
            <person name="Otte J."/>
            <person name="Skaloud P."/>
            <person name="Haon M."/>
            <person name="Grisel S."/>
            <person name="Petersen M."/>
            <person name="Berrin J.G."/>
            <person name="Delaux P.M."/>
            <person name="Dal Grande F."/>
            <person name="Keller J."/>
        </authorList>
    </citation>
    <scope>NUCLEOTIDE SEQUENCE [LARGE SCALE GENOMIC DNA]</scope>
    <source>
        <strain evidence="4 5">SAG 2145</strain>
    </source>
</reference>
<dbReference type="InterPro" id="IPR001680">
    <property type="entry name" value="WD40_rpt"/>
</dbReference>
<keyword evidence="2" id="KW-0677">Repeat</keyword>
<comment type="caution">
    <text evidence="4">The sequence shown here is derived from an EMBL/GenBank/DDBJ whole genome shotgun (WGS) entry which is preliminary data.</text>
</comment>
<dbReference type="PROSITE" id="PS50294">
    <property type="entry name" value="WD_REPEATS_REGION"/>
    <property type="match status" value="1"/>
</dbReference>